<gene>
    <name evidence="1" type="ORF">RLDS_06245</name>
</gene>
<reference evidence="1 2" key="1">
    <citation type="journal article" date="2013" name="Genome Announc.">
        <title>Draft Genome Sequence of Sphingobium lactosutens Strain DS20T, Isolated from a Hexachlorocyclohexane Dumpsite.</title>
        <authorList>
            <person name="Kumar R."/>
            <person name="Dwivedi V."/>
            <person name="Negi V."/>
            <person name="Khurana J.P."/>
            <person name="Lal R."/>
        </authorList>
    </citation>
    <scope>NUCLEOTIDE SEQUENCE [LARGE SCALE GENOMIC DNA]</scope>
    <source>
        <strain evidence="1 2">DS20</strain>
    </source>
</reference>
<proteinExistence type="predicted"/>
<sequence>MRRVVVDDLSGFSAMDDVLMTTFDNVMILPNPVRFATLKEYGAVGSSNLISATAVSNENLVRIVDAGWHQ</sequence>
<dbReference type="AlphaFoldDB" id="T0IYR2"/>
<evidence type="ECO:0000313" key="1">
    <source>
        <dbReference type="EMBL" id="EQB17030.1"/>
    </source>
</evidence>
<evidence type="ECO:0000313" key="2">
    <source>
        <dbReference type="Proteomes" id="UP000015531"/>
    </source>
</evidence>
<dbReference type="PATRIC" id="fig|1331060.3.peg.1168"/>
<dbReference type="Proteomes" id="UP000015531">
    <property type="component" value="Unassembled WGS sequence"/>
</dbReference>
<name>T0IYR2_9SPHN</name>
<accession>T0IYR2</accession>
<dbReference type="eggNOG" id="COG0456">
    <property type="taxonomic scope" value="Bacteria"/>
</dbReference>
<comment type="caution">
    <text evidence="1">The sequence shown here is derived from an EMBL/GenBank/DDBJ whole genome shotgun (WGS) entry which is preliminary data.</text>
</comment>
<keyword evidence="2" id="KW-1185">Reference proteome</keyword>
<protein>
    <submittedName>
        <fullName evidence="1">Uncharacterized protein</fullName>
    </submittedName>
</protein>
<organism evidence="1 2">
    <name type="scientific">Sphingobium lactosutens DS20</name>
    <dbReference type="NCBI Taxonomy" id="1331060"/>
    <lineage>
        <taxon>Bacteria</taxon>
        <taxon>Pseudomonadati</taxon>
        <taxon>Pseudomonadota</taxon>
        <taxon>Alphaproteobacteria</taxon>
        <taxon>Sphingomonadales</taxon>
        <taxon>Sphingomonadaceae</taxon>
        <taxon>Sphingobium</taxon>
    </lineage>
</organism>
<dbReference type="EMBL" id="ATDP01000073">
    <property type="protein sequence ID" value="EQB17030.1"/>
    <property type="molecule type" value="Genomic_DNA"/>
</dbReference>